<dbReference type="RefSeq" id="WP_132217363.1">
    <property type="nucleotide sequence ID" value="NZ_OX156936.1"/>
</dbReference>
<evidence type="ECO:0000313" key="2">
    <source>
        <dbReference type="Proteomes" id="UP000295455"/>
    </source>
</evidence>
<dbReference type="InterPro" id="IPR036583">
    <property type="entry name" value="23S_rRNA_IVS_sf"/>
</dbReference>
<evidence type="ECO:0000313" key="1">
    <source>
        <dbReference type="EMBL" id="TCL67017.1"/>
    </source>
</evidence>
<accession>A0A4V2QE79</accession>
<proteinExistence type="predicted"/>
<dbReference type="OrthoDB" id="9811959at2"/>
<dbReference type="CDD" id="cd16377">
    <property type="entry name" value="23S_rRNA_IVP_like"/>
    <property type="match status" value="1"/>
</dbReference>
<name>A0A4V2QE79_9FLAO</name>
<sequence>MDFKKLLAYQKSFELAMMIFEISKSFPKEELYSLTDQIRRSSRSVSANIAEAYRKRIYPKHYVSKLTDADGENSETSTWLDFALACNYLDKEKHLELTELGIEVGKLVYYMINNPNKFGVNTGNE</sequence>
<dbReference type="SUPFAM" id="SSF158446">
    <property type="entry name" value="IVS-encoded protein-like"/>
    <property type="match status" value="1"/>
</dbReference>
<keyword evidence="2" id="KW-1185">Reference proteome</keyword>
<reference evidence="1 2" key="1">
    <citation type="submission" date="2019-03" db="EMBL/GenBank/DDBJ databases">
        <title>Genomic Encyclopedia of Type Strains, Phase IV (KMG-IV): sequencing the most valuable type-strain genomes for metagenomic binning, comparative biology and taxonomic classification.</title>
        <authorList>
            <person name="Goeker M."/>
        </authorList>
    </citation>
    <scope>NUCLEOTIDE SEQUENCE [LARGE SCALE GENOMIC DNA]</scope>
    <source>
        <strain evidence="1 2">DSM 18792</strain>
    </source>
</reference>
<protein>
    <submittedName>
        <fullName evidence="1">Four helix bundle protein</fullName>
    </submittedName>
</protein>
<dbReference type="NCBIfam" id="TIGR02436">
    <property type="entry name" value="four helix bundle protein"/>
    <property type="match status" value="1"/>
</dbReference>
<dbReference type="AlphaFoldDB" id="A0A4V2QE79"/>
<dbReference type="EMBL" id="SLUP01000003">
    <property type="protein sequence ID" value="TCL67017.1"/>
    <property type="molecule type" value="Genomic_DNA"/>
</dbReference>
<dbReference type="Gene3D" id="1.20.1440.60">
    <property type="entry name" value="23S rRNA-intervening sequence"/>
    <property type="match status" value="1"/>
</dbReference>
<gene>
    <name evidence="1" type="ORF">EV196_103439</name>
</gene>
<dbReference type="Pfam" id="PF05635">
    <property type="entry name" value="23S_rRNA_IVP"/>
    <property type="match status" value="1"/>
</dbReference>
<organism evidence="1 2">
    <name type="scientific">Mariniflexile fucanivorans</name>
    <dbReference type="NCBI Taxonomy" id="264023"/>
    <lineage>
        <taxon>Bacteria</taxon>
        <taxon>Pseudomonadati</taxon>
        <taxon>Bacteroidota</taxon>
        <taxon>Flavobacteriia</taxon>
        <taxon>Flavobacteriales</taxon>
        <taxon>Flavobacteriaceae</taxon>
        <taxon>Mariniflexile</taxon>
    </lineage>
</organism>
<dbReference type="Proteomes" id="UP000295455">
    <property type="component" value="Unassembled WGS sequence"/>
</dbReference>
<dbReference type="PANTHER" id="PTHR38471">
    <property type="entry name" value="FOUR HELIX BUNDLE PROTEIN"/>
    <property type="match status" value="1"/>
</dbReference>
<dbReference type="InterPro" id="IPR012657">
    <property type="entry name" value="23S_rRNA-intervening_sequence"/>
</dbReference>
<comment type="caution">
    <text evidence="1">The sequence shown here is derived from an EMBL/GenBank/DDBJ whole genome shotgun (WGS) entry which is preliminary data.</text>
</comment>
<dbReference type="PANTHER" id="PTHR38471:SF2">
    <property type="entry name" value="FOUR HELIX BUNDLE PROTEIN"/>
    <property type="match status" value="1"/>
</dbReference>